<dbReference type="GO" id="GO:0016791">
    <property type="term" value="F:phosphatase activity"/>
    <property type="evidence" value="ECO:0007669"/>
    <property type="project" value="TreeGrafter"/>
</dbReference>
<dbReference type="AlphaFoldDB" id="A0A3A9K9U4"/>
<dbReference type="PROSITE" id="PS01228">
    <property type="entry name" value="COF_1"/>
    <property type="match status" value="1"/>
</dbReference>
<evidence type="ECO:0000313" key="2">
    <source>
        <dbReference type="Proteomes" id="UP000281498"/>
    </source>
</evidence>
<dbReference type="InterPro" id="IPR036412">
    <property type="entry name" value="HAD-like_sf"/>
</dbReference>
<dbReference type="InterPro" id="IPR023214">
    <property type="entry name" value="HAD_sf"/>
</dbReference>
<accession>A0A3A9K9U4</accession>
<dbReference type="CDD" id="cd07516">
    <property type="entry name" value="HAD_Pase"/>
    <property type="match status" value="1"/>
</dbReference>
<reference evidence="1 2" key="1">
    <citation type="submission" date="2017-10" db="EMBL/GenBank/DDBJ databases">
        <title>Bacillus sp. nov., a halophilic bacterium isolated from a Keqin Lake.</title>
        <authorList>
            <person name="Wang H."/>
        </authorList>
    </citation>
    <scope>NUCLEOTIDE SEQUENCE [LARGE SCALE GENOMIC DNA]</scope>
    <source>
        <strain evidence="1 2">KCTC 13187</strain>
    </source>
</reference>
<gene>
    <name evidence="1" type="ORF">CR203_04415</name>
</gene>
<protein>
    <submittedName>
        <fullName evidence="1">Phosphoglycolate phosphatase</fullName>
    </submittedName>
</protein>
<dbReference type="Pfam" id="PF08282">
    <property type="entry name" value="Hydrolase_3"/>
    <property type="match status" value="1"/>
</dbReference>
<dbReference type="OrthoDB" id="9781413at2"/>
<sequence>MSVLNKNVKLIALDMDGTVLNNDLEISIKNQQVIAEVLNRGIPVVLSTGRTIMTCRPFSDLLNLTSYLITVNGSEIWHTSGDLIERTTFTLEQIEMLTSLRNKYRTKYWSTSINHIYRNEIPEELALHDWLKFGFDVDDDQIREKIMTILTQNQTFEITNSSLTNIEVNPAGVNKANALKKICKELGIQMDNVMAMGDSLNDLAMIKEAGIGIAMGNAQEAVKNVADWTTVNNTDDGVAVAITKFVLQ</sequence>
<evidence type="ECO:0000313" key="1">
    <source>
        <dbReference type="EMBL" id="RKL69277.1"/>
    </source>
</evidence>
<dbReference type="GO" id="GO:0000287">
    <property type="term" value="F:magnesium ion binding"/>
    <property type="evidence" value="ECO:0007669"/>
    <property type="project" value="TreeGrafter"/>
</dbReference>
<comment type="caution">
    <text evidence="1">The sequence shown here is derived from an EMBL/GenBank/DDBJ whole genome shotgun (WGS) entry which is preliminary data.</text>
</comment>
<dbReference type="PROSITE" id="PS01229">
    <property type="entry name" value="COF_2"/>
    <property type="match status" value="1"/>
</dbReference>
<dbReference type="NCBIfam" id="TIGR01484">
    <property type="entry name" value="HAD-SF-IIB"/>
    <property type="match status" value="1"/>
</dbReference>
<dbReference type="InterPro" id="IPR006379">
    <property type="entry name" value="HAD-SF_hydro_IIB"/>
</dbReference>
<dbReference type="Gene3D" id="3.40.50.1000">
    <property type="entry name" value="HAD superfamily/HAD-like"/>
    <property type="match status" value="1"/>
</dbReference>
<proteinExistence type="predicted"/>
<name>A0A3A9K9U4_9BACI</name>
<dbReference type="SFLD" id="SFLDS00003">
    <property type="entry name" value="Haloacid_Dehalogenase"/>
    <property type="match status" value="1"/>
</dbReference>
<keyword evidence="2" id="KW-1185">Reference proteome</keyword>
<dbReference type="RefSeq" id="WP_110936084.1">
    <property type="nucleotide sequence ID" value="NZ_KZ614146.1"/>
</dbReference>
<dbReference type="Gene3D" id="3.90.1070.10">
    <property type="match status" value="1"/>
</dbReference>
<dbReference type="SFLD" id="SFLDG01140">
    <property type="entry name" value="C2.B:_Phosphomannomutase_and_P"/>
    <property type="match status" value="1"/>
</dbReference>
<dbReference type="SUPFAM" id="SSF56784">
    <property type="entry name" value="HAD-like"/>
    <property type="match status" value="1"/>
</dbReference>
<dbReference type="EMBL" id="PDOE01000001">
    <property type="protein sequence ID" value="RKL69277.1"/>
    <property type="molecule type" value="Genomic_DNA"/>
</dbReference>
<dbReference type="PANTHER" id="PTHR10000:SF55">
    <property type="entry name" value="5-AMINO-6-(5-PHOSPHO-D-RIBITYLAMINO)URACIL PHOSPHATASE YCSE"/>
    <property type="match status" value="1"/>
</dbReference>
<dbReference type="Proteomes" id="UP000281498">
    <property type="component" value="Unassembled WGS sequence"/>
</dbReference>
<dbReference type="PANTHER" id="PTHR10000">
    <property type="entry name" value="PHOSPHOSERINE PHOSPHATASE"/>
    <property type="match status" value="1"/>
</dbReference>
<dbReference type="GO" id="GO:0005829">
    <property type="term" value="C:cytosol"/>
    <property type="evidence" value="ECO:0007669"/>
    <property type="project" value="TreeGrafter"/>
</dbReference>
<organism evidence="1 2">
    <name type="scientific">Salipaludibacillus neizhouensis</name>
    <dbReference type="NCBI Taxonomy" id="885475"/>
    <lineage>
        <taxon>Bacteria</taxon>
        <taxon>Bacillati</taxon>
        <taxon>Bacillota</taxon>
        <taxon>Bacilli</taxon>
        <taxon>Bacillales</taxon>
        <taxon>Bacillaceae</taxon>
    </lineage>
</organism>